<organism evidence="2 3">
    <name type="scientific">Babesia bigemina</name>
    <dbReference type="NCBI Taxonomy" id="5866"/>
    <lineage>
        <taxon>Eukaryota</taxon>
        <taxon>Sar</taxon>
        <taxon>Alveolata</taxon>
        <taxon>Apicomplexa</taxon>
        <taxon>Aconoidasida</taxon>
        <taxon>Piroplasmida</taxon>
        <taxon>Babesiidae</taxon>
        <taxon>Babesia</taxon>
    </lineage>
</organism>
<evidence type="ECO:0000313" key="2">
    <source>
        <dbReference type="EMBL" id="CDR96149.1"/>
    </source>
</evidence>
<dbReference type="EMBL" id="LK391709">
    <property type="protein sequence ID" value="CDR96149.1"/>
    <property type="molecule type" value="Genomic_DNA"/>
</dbReference>
<proteinExistence type="predicted"/>
<evidence type="ECO:0000313" key="3">
    <source>
        <dbReference type="Proteomes" id="UP000033188"/>
    </source>
</evidence>
<reference evidence="3" key="1">
    <citation type="journal article" date="2014" name="Nucleic Acids Res.">
        <title>The evolutionary dynamics of variant antigen genes in Babesia reveal a history of genomic innovation underlying host-parasite interaction.</title>
        <authorList>
            <person name="Jackson A.P."/>
            <person name="Otto T.D."/>
            <person name="Darby A."/>
            <person name="Ramaprasad A."/>
            <person name="Xia D."/>
            <person name="Echaide I.E."/>
            <person name="Farber M."/>
            <person name="Gahlot S."/>
            <person name="Gamble J."/>
            <person name="Gupta D."/>
            <person name="Gupta Y."/>
            <person name="Jackson L."/>
            <person name="Malandrin L."/>
            <person name="Malas T.B."/>
            <person name="Moussa E."/>
            <person name="Nair M."/>
            <person name="Reid A.J."/>
            <person name="Sanders M."/>
            <person name="Sharma J."/>
            <person name="Tracey A."/>
            <person name="Quail M.A."/>
            <person name="Weir W."/>
            <person name="Wastling J.M."/>
            <person name="Hall N."/>
            <person name="Willadsen P."/>
            <person name="Lingelbach K."/>
            <person name="Shiels B."/>
            <person name="Tait A."/>
            <person name="Berriman M."/>
            <person name="Allred D.R."/>
            <person name="Pain A."/>
        </authorList>
    </citation>
    <scope>NUCLEOTIDE SEQUENCE [LARGE SCALE GENOMIC DNA]</scope>
    <source>
        <strain evidence="3">Bond</strain>
    </source>
</reference>
<dbReference type="GeneID" id="24564690"/>
<evidence type="ECO:0000256" key="1">
    <source>
        <dbReference type="SAM" id="MobiDB-lite"/>
    </source>
</evidence>
<dbReference type="VEuPathDB" id="PiroplasmaDB:BBBOND_0300540"/>
<accession>A0A061DB58</accession>
<keyword evidence="3" id="KW-1185">Reference proteome</keyword>
<protein>
    <submittedName>
        <fullName evidence="2">Uncharacterized protein</fullName>
    </submittedName>
</protein>
<dbReference type="KEGG" id="bbig:BBBOND_0300540"/>
<dbReference type="Proteomes" id="UP000033188">
    <property type="component" value="Chromosome 3"/>
</dbReference>
<feature type="region of interest" description="Disordered" evidence="1">
    <location>
        <begin position="31"/>
        <end position="81"/>
    </location>
</feature>
<gene>
    <name evidence="2" type="ORF">BBBOND_0300540</name>
</gene>
<feature type="compositionally biased region" description="Basic and acidic residues" evidence="1">
    <location>
        <begin position="52"/>
        <end position="81"/>
    </location>
</feature>
<name>A0A061DB58_BABBI</name>
<sequence length="81" mass="9049">MCLDVACCESYGIFAIPVGDQHGARQEIRGATREPGELRGRRVHRSGARGIKVRERKAGKNKPKERGTCMKERGVSREARK</sequence>
<dbReference type="RefSeq" id="XP_012768335.1">
    <property type="nucleotide sequence ID" value="XM_012912881.1"/>
</dbReference>
<dbReference type="AlphaFoldDB" id="A0A061DB58"/>
<feature type="compositionally biased region" description="Basic and acidic residues" evidence="1">
    <location>
        <begin position="31"/>
        <end position="40"/>
    </location>
</feature>